<dbReference type="AlphaFoldDB" id="A0ABD4Z0D0"/>
<dbReference type="EMBL" id="JAOBZK010000039">
    <property type="protein sequence ID" value="MDH1180846.1"/>
    <property type="molecule type" value="Genomic_DNA"/>
</dbReference>
<evidence type="ECO:0008006" key="3">
    <source>
        <dbReference type="Google" id="ProtNLM"/>
    </source>
</evidence>
<dbReference type="RefSeq" id="WP_175155208.1">
    <property type="nucleotide sequence ID" value="NZ_CADIKQ010000001.1"/>
</dbReference>
<reference evidence="1 2" key="1">
    <citation type="submission" date="2022-09" db="EMBL/GenBank/DDBJ databases">
        <title>Intensive care unit water sources are persistently colonized with multi-drug resistant bacteria and are the site of extensive horizontal gene transfer of antibiotic resistance genes.</title>
        <authorList>
            <person name="Diorio-Toth L."/>
        </authorList>
    </citation>
    <scope>NUCLEOTIDE SEQUENCE [LARGE SCALE GENOMIC DNA]</scope>
    <source>
        <strain evidence="1 2">GD03967</strain>
    </source>
</reference>
<accession>A0ABD4Z0D0</accession>
<comment type="caution">
    <text evidence="1">The sequence shown here is derived from an EMBL/GenBank/DDBJ whole genome shotgun (WGS) entry which is preliminary data.</text>
</comment>
<name>A0ABD4Z0D0_9BURK</name>
<evidence type="ECO:0000313" key="2">
    <source>
        <dbReference type="Proteomes" id="UP001158644"/>
    </source>
</evidence>
<dbReference type="Proteomes" id="UP001158644">
    <property type="component" value="Unassembled WGS sequence"/>
</dbReference>
<evidence type="ECO:0000313" key="1">
    <source>
        <dbReference type="EMBL" id="MDH1180846.1"/>
    </source>
</evidence>
<organism evidence="1 2">
    <name type="scientific">Achromobacter mucicolens</name>
    <dbReference type="NCBI Taxonomy" id="1389922"/>
    <lineage>
        <taxon>Bacteria</taxon>
        <taxon>Pseudomonadati</taxon>
        <taxon>Pseudomonadota</taxon>
        <taxon>Betaproteobacteria</taxon>
        <taxon>Burkholderiales</taxon>
        <taxon>Alcaligenaceae</taxon>
        <taxon>Achromobacter</taxon>
    </lineage>
</organism>
<sequence>MNALIESQILALWEAGRDRHPIDRGLRALAVAMPGEEVASRPVGWRTLSLLRLRRATFGARLPACADCPACGAAMAFDLDLAALIETLPAPPERGSAEPMFDAHGAAWRLPSSRDQAHAAMAADSEAALALLLRACRVGAPPEASLPQGAALEDIEARMEALDPAANIALSLRCADCAHPWTAALDADTCLWDDISLCARGLLRDVHRLARAYGWTEPQVLALGPARRAAYLAMADSEAMP</sequence>
<proteinExistence type="predicted"/>
<gene>
    <name evidence="1" type="ORF">N5C72_22425</name>
</gene>
<protein>
    <recommendedName>
        <fullName evidence="3">Phage baseplate protein</fullName>
    </recommendedName>
</protein>